<evidence type="ECO:0000313" key="9">
    <source>
        <dbReference type="EMBL" id="KRT83329.1"/>
    </source>
</evidence>
<feature type="region of interest" description="Disordered" evidence="7">
    <location>
        <begin position="192"/>
        <end position="214"/>
    </location>
</feature>
<evidence type="ECO:0000256" key="2">
    <source>
        <dbReference type="ARBA" id="ARBA00022723"/>
    </source>
</evidence>
<dbReference type="GO" id="GO:0008270">
    <property type="term" value="F:zinc ion binding"/>
    <property type="evidence" value="ECO:0007669"/>
    <property type="project" value="UniProtKB-KW"/>
</dbReference>
<evidence type="ECO:0000256" key="6">
    <source>
        <dbReference type="PROSITE-ProRule" id="PRU01371"/>
    </source>
</evidence>
<reference evidence="9 10" key="1">
    <citation type="submission" date="2015-09" db="EMBL/GenBank/DDBJ databases">
        <title>Draft genome of the scarab beetle Oryctes borbonicus.</title>
        <authorList>
            <person name="Meyer J.M."/>
            <person name="Markov G.V."/>
            <person name="Baskaran P."/>
            <person name="Herrmann M."/>
            <person name="Sommer R.J."/>
            <person name="Roedelsperger C."/>
        </authorList>
    </citation>
    <scope>NUCLEOTIDE SEQUENCE [LARGE SCALE GENOMIC DNA]</scope>
    <source>
        <strain evidence="9">OB123</strain>
        <tissue evidence="9">Whole animal</tissue>
    </source>
</reference>
<keyword evidence="5" id="KW-0175">Coiled coil</keyword>
<dbReference type="PROSITE" id="PS52027">
    <property type="entry name" value="ZF_C2HC_C3H"/>
    <property type="match status" value="2"/>
</dbReference>
<dbReference type="PANTHER" id="PTHR14649:SF1">
    <property type="entry name" value="ZINC FINGER C2HC DOMAIN-CONTAINING PROTEIN 1C"/>
    <property type="match status" value="1"/>
</dbReference>
<feature type="domain" description="C2HC/C3H-type" evidence="8">
    <location>
        <begin position="54"/>
        <end position="83"/>
    </location>
</feature>
<dbReference type="AlphaFoldDB" id="A0A0T6B7P8"/>
<evidence type="ECO:0000256" key="4">
    <source>
        <dbReference type="ARBA" id="ARBA00022833"/>
    </source>
</evidence>
<dbReference type="Proteomes" id="UP000051574">
    <property type="component" value="Unassembled WGS sequence"/>
</dbReference>
<dbReference type="Pfam" id="PF13913">
    <property type="entry name" value="zf-C2HC_2"/>
    <property type="match status" value="2"/>
</dbReference>
<feature type="region of interest" description="Disordered" evidence="7">
    <location>
        <begin position="1"/>
        <end position="53"/>
    </location>
</feature>
<evidence type="ECO:0000256" key="3">
    <source>
        <dbReference type="ARBA" id="ARBA00022771"/>
    </source>
</evidence>
<evidence type="ECO:0000256" key="1">
    <source>
        <dbReference type="ARBA" id="ARBA00010843"/>
    </source>
</evidence>
<sequence>TTVSNTPTKSSPTSPNKTSMSGRRTSTQDRAPSTQRPSARQTPRGPPSAAVKDDLATCKFCNRRFAPDRLQIHEDICARTVKKKRKMYDATKHRVQGTELEPFARKTMRGQTKTSKPGSGKKGSWRQTHNEFISTIRAAKMAQAHLAKGGKLSDLPPPPTSTNPDYVQCPHCGRRFNETAAARHIPKCATFEFNKPRGSGVKPTPKAPGRGPYR</sequence>
<proteinExistence type="inferred from homology"/>
<dbReference type="InterPro" id="IPR026104">
    <property type="entry name" value="ZNF_C2HC_dom_1C"/>
</dbReference>
<dbReference type="OrthoDB" id="10255185at2759"/>
<comment type="similarity">
    <text evidence="1">Belongs to the ZC2HC1 family.</text>
</comment>
<comment type="caution">
    <text evidence="9">The sequence shown here is derived from an EMBL/GenBank/DDBJ whole genome shotgun (WGS) entry which is preliminary data.</text>
</comment>
<dbReference type="EMBL" id="LJIG01009313">
    <property type="protein sequence ID" value="KRT83329.1"/>
    <property type="molecule type" value="Genomic_DNA"/>
</dbReference>
<accession>A0A0T6B7P8</accession>
<evidence type="ECO:0000259" key="8">
    <source>
        <dbReference type="PROSITE" id="PS52027"/>
    </source>
</evidence>
<keyword evidence="2" id="KW-0479">Metal-binding</keyword>
<evidence type="ECO:0000313" key="10">
    <source>
        <dbReference type="Proteomes" id="UP000051574"/>
    </source>
</evidence>
<gene>
    <name evidence="9" type="ORF">AMK59_3082</name>
</gene>
<feature type="non-terminal residue" evidence="9">
    <location>
        <position position="1"/>
    </location>
</feature>
<keyword evidence="3 6" id="KW-0863">Zinc-finger</keyword>
<feature type="region of interest" description="Disordered" evidence="7">
    <location>
        <begin position="107"/>
        <end position="126"/>
    </location>
</feature>
<protein>
    <recommendedName>
        <fullName evidence="8">C2HC/C3H-type domain-containing protein</fullName>
    </recommendedName>
</protein>
<dbReference type="InterPro" id="IPR049899">
    <property type="entry name" value="Znf_C2HC_C3H"/>
</dbReference>
<organism evidence="9 10">
    <name type="scientific">Oryctes borbonicus</name>
    <dbReference type="NCBI Taxonomy" id="1629725"/>
    <lineage>
        <taxon>Eukaryota</taxon>
        <taxon>Metazoa</taxon>
        <taxon>Ecdysozoa</taxon>
        <taxon>Arthropoda</taxon>
        <taxon>Hexapoda</taxon>
        <taxon>Insecta</taxon>
        <taxon>Pterygota</taxon>
        <taxon>Neoptera</taxon>
        <taxon>Endopterygota</taxon>
        <taxon>Coleoptera</taxon>
        <taxon>Polyphaga</taxon>
        <taxon>Scarabaeiformia</taxon>
        <taxon>Scarabaeidae</taxon>
        <taxon>Dynastinae</taxon>
        <taxon>Oryctes</taxon>
    </lineage>
</organism>
<keyword evidence="4" id="KW-0862">Zinc</keyword>
<evidence type="ECO:0000256" key="7">
    <source>
        <dbReference type="SAM" id="MobiDB-lite"/>
    </source>
</evidence>
<feature type="compositionally biased region" description="Low complexity" evidence="7">
    <location>
        <begin position="1"/>
        <end position="21"/>
    </location>
</feature>
<name>A0A0T6B7P8_9SCAR</name>
<keyword evidence="10" id="KW-1185">Reference proteome</keyword>
<feature type="compositionally biased region" description="Polar residues" evidence="7">
    <location>
        <begin position="22"/>
        <end position="41"/>
    </location>
</feature>
<dbReference type="Gene3D" id="3.30.160.60">
    <property type="entry name" value="Classic Zinc Finger"/>
    <property type="match status" value="2"/>
</dbReference>
<feature type="domain" description="C2HC/C3H-type" evidence="8">
    <location>
        <begin position="165"/>
        <end position="194"/>
    </location>
</feature>
<dbReference type="PANTHER" id="PTHR14649">
    <property type="entry name" value="ZINC FINGER C2HC DOMAIN-CONTAINING PROTEIN 1C"/>
    <property type="match status" value="1"/>
</dbReference>
<evidence type="ECO:0000256" key="5">
    <source>
        <dbReference type="ARBA" id="ARBA00023054"/>
    </source>
</evidence>